<feature type="non-terminal residue" evidence="2">
    <location>
        <position position="1"/>
    </location>
</feature>
<gene>
    <name evidence="2" type="primary">HAGH</name>
</gene>
<feature type="compositionally biased region" description="Polar residues" evidence="1">
    <location>
        <begin position="44"/>
        <end position="55"/>
    </location>
</feature>
<organism evidence="2">
    <name type="scientific">Nothobranchius kuhntae</name>
    <name type="common">Beira killifish</name>
    <dbReference type="NCBI Taxonomy" id="321403"/>
    <lineage>
        <taxon>Eukaryota</taxon>
        <taxon>Metazoa</taxon>
        <taxon>Chordata</taxon>
        <taxon>Craniata</taxon>
        <taxon>Vertebrata</taxon>
        <taxon>Euteleostomi</taxon>
        <taxon>Actinopterygii</taxon>
        <taxon>Neopterygii</taxon>
        <taxon>Teleostei</taxon>
        <taxon>Neoteleostei</taxon>
        <taxon>Acanthomorphata</taxon>
        <taxon>Ovalentaria</taxon>
        <taxon>Atherinomorphae</taxon>
        <taxon>Cyprinodontiformes</taxon>
        <taxon>Nothobranchiidae</taxon>
        <taxon>Nothobranchius</taxon>
    </lineage>
</organism>
<accession>A0A1A8IX05</accession>
<evidence type="ECO:0000256" key="1">
    <source>
        <dbReference type="SAM" id="MobiDB-lite"/>
    </source>
</evidence>
<feature type="non-terminal residue" evidence="2">
    <location>
        <position position="62"/>
    </location>
</feature>
<dbReference type="EMBL" id="HAED01015455">
    <property type="protein sequence ID" value="SBR01900.1"/>
    <property type="molecule type" value="Transcribed_RNA"/>
</dbReference>
<sequence length="62" mass="7189">SRGWDERRRNYRLPAAPPAPLSQPPAEVEPKRDQRVGSQRFRKGQQTLSLPSQSLEPRRKQP</sequence>
<protein>
    <submittedName>
        <fullName evidence="2">Hydroxyacylglutathione hydrolase</fullName>
    </submittedName>
</protein>
<reference evidence="2" key="1">
    <citation type="submission" date="2016-05" db="EMBL/GenBank/DDBJ databases">
        <authorList>
            <person name="Lavstsen T."/>
            <person name="Jespersen J.S."/>
        </authorList>
    </citation>
    <scope>NUCLEOTIDE SEQUENCE</scope>
    <source>
        <tissue evidence="2">Brain</tissue>
    </source>
</reference>
<dbReference type="GO" id="GO:0016787">
    <property type="term" value="F:hydrolase activity"/>
    <property type="evidence" value="ECO:0007669"/>
    <property type="project" value="UniProtKB-KW"/>
</dbReference>
<keyword evidence="2" id="KW-0378">Hydrolase</keyword>
<name>A0A1A8IX05_NOTKU</name>
<reference evidence="2" key="2">
    <citation type="submission" date="2016-06" db="EMBL/GenBank/DDBJ databases">
        <title>The genome of a short-lived fish provides insights into sex chromosome evolution and the genetic control of aging.</title>
        <authorList>
            <person name="Reichwald K."/>
            <person name="Felder M."/>
            <person name="Petzold A."/>
            <person name="Koch P."/>
            <person name="Groth M."/>
            <person name="Platzer M."/>
        </authorList>
    </citation>
    <scope>NUCLEOTIDE SEQUENCE</scope>
    <source>
        <tissue evidence="2">Brain</tissue>
    </source>
</reference>
<proteinExistence type="predicted"/>
<feature type="region of interest" description="Disordered" evidence="1">
    <location>
        <begin position="1"/>
        <end position="62"/>
    </location>
</feature>
<dbReference type="AlphaFoldDB" id="A0A1A8IX05"/>
<evidence type="ECO:0000313" key="2">
    <source>
        <dbReference type="EMBL" id="SBR01900.1"/>
    </source>
</evidence>